<dbReference type="RefSeq" id="WP_323306089.1">
    <property type="nucleotide sequence ID" value="NZ_JAYGHX010000008.1"/>
</dbReference>
<evidence type="ECO:0000313" key="2">
    <source>
        <dbReference type="Proteomes" id="UP001304461"/>
    </source>
</evidence>
<organism evidence="1 2">
    <name type="scientific">Cyanobium gracile UHCC 0139</name>
    <dbReference type="NCBI Taxonomy" id="3110308"/>
    <lineage>
        <taxon>Bacteria</taxon>
        <taxon>Bacillati</taxon>
        <taxon>Cyanobacteriota</taxon>
        <taxon>Cyanophyceae</taxon>
        <taxon>Synechococcales</taxon>
        <taxon>Prochlorococcaceae</taxon>
        <taxon>Cyanobium</taxon>
    </lineage>
</organism>
<name>A0ABU5RWG8_9CYAN</name>
<accession>A0ABU5RWG8</accession>
<comment type="caution">
    <text evidence="1">The sequence shown here is derived from an EMBL/GenBank/DDBJ whole genome shotgun (WGS) entry which is preliminary data.</text>
</comment>
<dbReference type="Proteomes" id="UP001304461">
    <property type="component" value="Unassembled WGS sequence"/>
</dbReference>
<protein>
    <submittedName>
        <fullName evidence="1">Uncharacterized protein</fullName>
    </submittedName>
</protein>
<proteinExistence type="predicted"/>
<sequence length="144" mass="15731">MHTIHATLDHPDAAPGNRNLYCFTDPATGLVGEPLMEEATSVIQHLFIFNDEQPGPVTILFTDDEAEAAATEVDSGFLCTLSDPQPARDGTDYTLVVTYPRPVEEAFNCGQAFLGAYLTVWLCPALLRYFPAVPSALNVWICPE</sequence>
<reference evidence="1 2" key="1">
    <citation type="submission" date="2023-12" db="EMBL/GenBank/DDBJ databases">
        <title>Baltic Sea Cyanobacteria.</title>
        <authorList>
            <person name="Delbaje E."/>
            <person name="Fewer D.P."/>
            <person name="Shishido T.K."/>
        </authorList>
    </citation>
    <scope>NUCLEOTIDE SEQUENCE [LARGE SCALE GENOMIC DNA]</scope>
    <source>
        <strain evidence="1 2">UHCC 0139</strain>
    </source>
</reference>
<gene>
    <name evidence="1" type="ORF">VB738_12720</name>
</gene>
<dbReference type="EMBL" id="JAYGHX010000008">
    <property type="protein sequence ID" value="MEA5392122.1"/>
    <property type="molecule type" value="Genomic_DNA"/>
</dbReference>
<keyword evidence="2" id="KW-1185">Reference proteome</keyword>
<evidence type="ECO:0000313" key="1">
    <source>
        <dbReference type="EMBL" id="MEA5392122.1"/>
    </source>
</evidence>